<reference evidence="1 2" key="1">
    <citation type="submission" date="2020-03" db="EMBL/GenBank/DDBJ databases">
        <title>WGS of actinomycetes isolated from Thailand.</title>
        <authorList>
            <person name="Thawai C."/>
        </authorList>
    </citation>
    <scope>NUCLEOTIDE SEQUENCE [LARGE SCALE GENOMIC DNA]</scope>
    <source>
        <strain evidence="1 2">PRB2-1</strain>
    </source>
</reference>
<organism evidence="1 2">
    <name type="scientific">Actinacidiphila epipremni</name>
    <dbReference type="NCBI Taxonomy" id="2053013"/>
    <lineage>
        <taxon>Bacteria</taxon>
        <taxon>Bacillati</taxon>
        <taxon>Actinomycetota</taxon>
        <taxon>Actinomycetes</taxon>
        <taxon>Kitasatosporales</taxon>
        <taxon>Streptomycetaceae</taxon>
        <taxon>Actinacidiphila</taxon>
    </lineage>
</organism>
<dbReference type="EMBL" id="JAATEJ010000022">
    <property type="protein sequence ID" value="NJP46520.1"/>
    <property type="molecule type" value="Genomic_DNA"/>
</dbReference>
<gene>
    <name evidence="1" type="ORF">HCN08_24390</name>
</gene>
<evidence type="ECO:0008006" key="3">
    <source>
        <dbReference type="Google" id="ProtNLM"/>
    </source>
</evidence>
<name>A0ABX0ZRE9_9ACTN</name>
<protein>
    <recommendedName>
        <fullName evidence="3">Restriction endonuclease</fullName>
    </recommendedName>
</protein>
<comment type="caution">
    <text evidence="1">The sequence shown here is derived from an EMBL/GenBank/DDBJ whole genome shotgun (WGS) entry which is preliminary data.</text>
</comment>
<dbReference type="Proteomes" id="UP000734511">
    <property type="component" value="Unassembled WGS sequence"/>
</dbReference>
<sequence>MATPEEALRDRLRAVPRGTSGWKQFEDAAIAVLAHLFVPQLADPIIQARSYSGIDRRDAIFPNRNHGASNHWGRLLHELDARMILVEFKNYDTEEIGKDEVNQTRNYLTKPLGRLALIVSTKKPNHAAHLKRNSVYSEDGKVIVFLTVEHLDEMLYMKERGEDPADLITDLVERFYIEWE</sequence>
<evidence type="ECO:0000313" key="1">
    <source>
        <dbReference type="EMBL" id="NJP46520.1"/>
    </source>
</evidence>
<keyword evidence="2" id="KW-1185">Reference proteome</keyword>
<proteinExistence type="predicted"/>
<evidence type="ECO:0000313" key="2">
    <source>
        <dbReference type="Proteomes" id="UP000734511"/>
    </source>
</evidence>
<accession>A0ABX0ZRE9</accession>